<name>A0A6I5NEC1_9BIFI</name>
<evidence type="ECO:0000256" key="2">
    <source>
        <dbReference type="ARBA" id="ARBA00022801"/>
    </source>
</evidence>
<dbReference type="InterPro" id="IPR051454">
    <property type="entry name" value="RNA/ubiquinone_mod_enzymes"/>
</dbReference>
<dbReference type="GO" id="GO:0008233">
    <property type="term" value="F:peptidase activity"/>
    <property type="evidence" value="ECO:0007669"/>
    <property type="project" value="UniProtKB-KW"/>
</dbReference>
<dbReference type="InterPro" id="IPR001539">
    <property type="entry name" value="Peptidase_U32"/>
</dbReference>
<dbReference type="Pfam" id="PF16325">
    <property type="entry name" value="Peptidase_U32_C"/>
    <property type="match status" value="1"/>
</dbReference>
<reference evidence="6 7" key="1">
    <citation type="submission" date="2019-09" db="EMBL/GenBank/DDBJ databases">
        <title>Phylogenetic characterization of a novel taxon of the genus Bifidobacterium: Bifidobacterium choloepi sp. nov.</title>
        <authorList>
            <person name="Modesto M."/>
            <person name="Satti M."/>
        </authorList>
    </citation>
    <scope>NUCLEOTIDE SEQUENCE [LARGE SCALE GENOMIC DNA]</scope>
    <source>
        <strain evidence="6 7">BRDM6</strain>
    </source>
</reference>
<dbReference type="PANTHER" id="PTHR30217">
    <property type="entry name" value="PEPTIDASE U32 FAMILY"/>
    <property type="match status" value="1"/>
</dbReference>
<evidence type="ECO:0000259" key="5">
    <source>
        <dbReference type="Pfam" id="PF16325"/>
    </source>
</evidence>
<dbReference type="EMBL" id="VYSG01000001">
    <property type="protein sequence ID" value="NEG69704.1"/>
    <property type="molecule type" value="Genomic_DNA"/>
</dbReference>
<proteinExistence type="inferred from homology"/>
<dbReference type="AlphaFoldDB" id="A0A6I5NEC1"/>
<dbReference type="PROSITE" id="PS01276">
    <property type="entry name" value="PEPTIDASE_U32"/>
    <property type="match status" value="1"/>
</dbReference>
<keyword evidence="1" id="KW-0645">Protease</keyword>
<dbReference type="PANTHER" id="PTHR30217:SF6">
    <property type="entry name" value="TRNA HYDROXYLATION PROTEIN P"/>
    <property type="match status" value="1"/>
</dbReference>
<dbReference type="GO" id="GO:0006508">
    <property type="term" value="P:proteolysis"/>
    <property type="evidence" value="ECO:0007669"/>
    <property type="project" value="UniProtKB-KW"/>
</dbReference>
<evidence type="ECO:0000313" key="6">
    <source>
        <dbReference type="EMBL" id="NEG69704.1"/>
    </source>
</evidence>
<evidence type="ECO:0000256" key="4">
    <source>
        <dbReference type="SAM" id="MobiDB-lite"/>
    </source>
</evidence>
<keyword evidence="7" id="KW-1185">Reference proteome</keyword>
<evidence type="ECO:0000256" key="1">
    <source>
        <dbReference type="ARBA" id="ARBA00022670"/>
    </source>
</evidence>
<feature type="region of interest" description="Disordered" evidence="4">
    <location>
        <begin position="334"/>
        <end position="379"/>
    </location>
</feature>
<dbReference type="InterPro" id="IPR032525">
    <property type="entry name" value="Peptidase_U32_C"/>
</dbReference>
<protein>
    <submittedName>
        <fullName evidence="6">U32 family peptidase</fullName>
    </submittedName>
</protein>
<dbReference type="Gene3D" id="2.40.30.10">
    <property type="entry name" value="Translation factors"/>
    <property type="match status" value="1"/>
</dbReference>
<evidence type="ECO:0000313" key="7">
    <source>
        <dbReference type="Proteomes" id="UP000469292"/>
    </source>
</evidence>
<gene>
    <name evidence="6" type="ORF">F6S87_03560</name>
</gene>
<organism evidence="6 7">
    <name type="scientific">Bifidobacterium choloepi</name>
    <dbReference type="NCBI Taxonomy" id="2614131"/>
    <lineage>
        <taxon>Bacteria</taxon>
        <taxon>Bacillati</taxon>
        <taxon>Actinomycetota</taxon>
        <taxon>Actinomycetes</taxon>
        <taxon>Bifidobacteriales</taxon>
        <taxon>Bifidobacteriaceae</taxon>
        <taxon>Bifidobacterium</taxon>
    </lineage>
</organism>
<feature type="compositionally biased region" description="Basic and acidic residues" evidence="4">
    <location>
        <begin position="334"/>
        <end position="346"/>
    </location>
</feature>
<sequence length="520" mass="57689">MSRRRKPEVLAPAGNLRGLKTAVDYGADAVYCGGKAFGMRSAPKNLSLEEFEEGAKYAHERGARVYVTCNILPRNNEVKAIERYLGDLRDTGVDALIVTDIGVLMMARRIVPELELHVSTQAGVTNYLAANALYELGARRVVLAREMDLQAVRDIRANIPDDLDVEVFVHGSMCMAFSGRCLISNYLTGRDGNHGECAQPCRWKYSLVEEKRPGQVFPVEETAGGTYLFNSQDMCMMEHLDELIDSGATSLKIEGRAKSAYYIAAMTNAYKTAVDEYMVQRGFETPDGTVLRPFHDQVVRTPDDYDFNRVDSVMLDADRAFAGMPDMDWQEEARDVPEAGDGRHDSSAGVAATDTTGAVADESSGIEATEESFHHAAVHPQPRVELPDWLLEEPCKVAHRDYSTGFYYPEHKVRQNTDRSAYFRDWLVVGEVLDWSPEDGGRVTIMSRNKIEPGQLVEFLLPGEAPLEYTVPADGIRDADGNPVALVNNPAHVFSLPMPTEVPVNAAMRSRTRQKTLKAE</sequence>
<dbReference type="RefSeq" id="WP_163227569.1">
    <property type="nucleotide sequence ID" value="NZ_VYSG01000001.1"/>
</dbReference>
<dbReference type="Proteomes" id="UP000469292">
    <property type="component" value="Unassembled WGS sequence"/>
</dbReference>
<accession>A0A6I5NEC1</accession>
<dbReference type="Pfam" id="PF01136">
    <property type="entry name" value="Peptidase_U32"/>
    <property type="match status" value="1"/>
</dbReference>
<feature type="compositionally biased region" description="Low complexity" evidence="4">
    <location>
        <begin position="347"/>
        <end position="361"/>
    </location>
</feature>
<keyword evidence="2" id="KW-0378">Hydrolase</keyword>
<comment type="similarity">
    <text evidence="3">Belongs to the peptidase U32 family.</text>
</comment>
<feature type="domain" description="Peptidase family U32 C-terminal" evidence="5">
    <location>
        <begin position="424"/>
        <end position="509"/>
    </location>
</feature>
<comment type="caution">
    <text evidence="6">The sequence shown here is derived from an EMBL/GenBank/DDBJ whole genome shotgun (WGS) entry which is preliminary data.</text>
</comment>
<evidence type="ECO:0000256" key="3">
    <source>
        <dbReference type="ARBA" id="ARBA00038374"/>
    </source>
</evidence>